<accession>A0A1I1RQT0</accession>
<dbReference type="Pfam" id="PF08963">
    <property type="entry name" value="DUF1878"/>
    <property type="match status" value="1"/>
</dbReference>
<dbReference type="Gene3D" id="1.10.3750.10">
    <property type="entry name" value="YhaI-like"/>
    <property type="match status" value="1"/>
</dbReference>
<organism evidence="2 3">
    <name type="scientific">Lentibacillus persicus</name>
    <dbReference type="NCBI Taxonomy" id="640948"/>
    <lineage>
        <taxon>Bacteria</taxon>
        <taxon>Bacillati</taxon>
        <taxon>Bacillota</taxon>
        <taxon>Bacilli</taxon>
        <taxon>Bacillales</taxon>
        <taxon>Bacillaceae</taxon>
        <taxon>Lentibacillus</taxon>
    </lineage>
</organism>
<evidence type="ECO:0000313" key="3">
    <source>
        <dbReference type="Proteomes" id="UP000199474"/>
    </source>
</evidence>
<dbReference type="InterPro" id="IPR035945">
    <property type="entry name" value="YhaI-like_sf"/>
</dbReference>
<proteinExistence type="predicted"/>
<dbReference type="AlphaFoldDB" id="A0A1I1RQT0"/>
<sequence>MLINEEQNETINFHLQLLSRTIDMNRFPFTKLVIEKNITKSDYEKLFNMLNELERQYKKQKEEGFLDFSSLLVQFAGMLNERFEPTTLVYALKKEGYYPSLMSEFIKILES</sequence>
<protein>
    <recommendedName>
        <fullName evidence="4">DUF1878 domain-containing protein</fullName>
    </recommendedName>
</protein>
<dbReference type="EMBL" id="FOMR01000001">
    <property type="protein sequence ID" value="SFD36729.1"/>
    <property type="molecule type" value="Genomic_DNA"/>
</dbReference>
<feature type="coiled-coil region" evidence="1">
    <location>
        <begin position="36"/>
        <end position="63"/>
    </location>
</feature>
<evidence type="ECO:0008006" key="4">
    <source>
        <dbReference type="Google" id="ProtNLM"/>
    </source>
</evidence>
<evidence type="ECO:0000313" key="2">
    <source>
        <dbReference type="EMBL" id="SFD36729.1"/>
    </source>
</evidence>
<name>A0A1I1RQT0_9BACI</name>
<dbReference type="InterPro" id="IPR015058">
    <property type="entry name" value="DUF1878"/>
</dbReference>
<dbReference type="STRING" id="640948.SAMN05216238_10115"/>
<keyword evidence="1" id="KW-0175">Coiled coil</keyword>
<dbReference type="Proteomes" id="UP000199474">
    <property type="component" value="Unassembled WGS sequence"/>
</dbReference>
<gene>
    <name evidence="2" type="ORF">SAMN05216238_10115</name>
</gene>
<keyword evidence="3" id="KW-1185">Reference proteome</keyword>
<dbReference type="RefSeq" id="WP_177183307.1">
    <property type="nucleotide sequence ID" value="NZ_FOMR01000001.1"/>
</dbReference>
<dbReference type="SUPFAM" id="SSF109915">
    <property type="entry name" value="Hypothetical protein YhaI"/>
    <property type="match status" value="1"/>
</dbReference>
<evidence type="ECO:0000256" key="1">
    <source>
        <dbReference type="SAM" id="Coils"/>
    </source>
</evidence>
<reference evidence="3" key="1">
    <citation type="submission" date="2016-10" db="EMBL/GenBank/DDBJ databases">
        <authorList>
            <person name="Varghese N."/>
            <person name="Submissions S."/>
        </authorList>
    </citation>
    <scope>NUCLEOTIDE SEQUENCE [LARGE SCALE GENOMIC DNA]</scope>
    <source>
        <strain evidence="3">DSM 22530</strain>
    </source>
</reference>